<dbReference type="GO" id="GO:0050501">
    <property type="term" value="F:hyaluronan synthase activity"/>
    <property type="evidence" value="ECO:0007669"/>
    <property type="project" value="UniProtKB-EC"/>
</dbReference>
<reference evidence="6 7" key="2">
    <citation type="journal article" date="2019" name="Nat. Med.">
        <title>A library of human gut bacterial isolates paired with longitudinal multiomics data enables mechanistic microbiome research.</title>
        <authorList>
            <person name="Poyet M."/>
            <person name="Groussin M."/>
            <person name="Gibbons S.M."/>
            <person name="Avila-Pacheco J."/>
            <person name="Jiang X."/>
            <person name="Kearney S.M."/>
            <person name="Perrotta A.R."/>
            <person name="Berdy B."/>
            <person name="Zhao S."/>
            <person name="Lieberman T.D."/>
            <person name="Swanson P.K."/>
            <person name="Smith M."/>
            <person name="Roesemann S."/>
            <person name="Alexander J.E."/>
            <person name="Rich S.A."/>
            <person name="Livny J."/>
            <person name="Vlamakis H."/>
            <person name="Clish C."/>
            <person name="Bullock K."/>
            <person name="Deik A."/>
            <person name="Scott J."/>
            <person name="Pierce K.A."/>
            <person name="Xavier R.J."/>
            <person name="Alm E.J."/>
        </authorList>
    </citation>
    <scope>NUCLEOTIDE SEQUENCE [LARGE SCALE GENOMIC DNA]</scope>
    <source>
        <strain evidence="4 7">BIOML-A2</strain>
        <strain evidence="3 6">BIOML-A6</strain>
    </source>
</reference>
<proteinExistence type="predicted"/>
<keyword evidence="2" id="KW-0328">Glycosyltransferase</keyword>
<dbReference type="EC" id="2.4.1.212" evidence="2"/>
<dbReference type="GeneID" id="92987464"/>
<evidence type="ECO:0000259" key="1">
    <source>
        <dbReference type="Pfam" id="PF00535"/>
    </source>
</evidence>
<dbReference type="InterPro" id="IPR029044">
    <property type="entry name" value="Nucleotide-diphossugar_trans"/>
</dbReference>
<evidence type="ECO:0000313" key="7">
    <source>
        <dbReference type="Proteomes" id="UP000440198"/>
    </source>
</evidence>
<evidence type="ECO:0000313" key="5">
    <source>
        <dbReference type="Proteomes" id="UP000095517"/>
    </source>
</evidence>
<feature type="domain" description="Glycosyltransferase 2-like" evidence="1">
    <location>
        <begin position="9"/>
        <end position="136"/>
    </location>
</feature>
<dbReference type="RefSeq" id="WP_055278583.1">
    <property type="nucleotide sequence ID" value="NZ_CABIXA010000004.1"/>
</dbReference>
<evidence type="ECO:0000313" key="6">
    <source>
        <dbReference type="Proteomes" id="UP000421791"/>
    </source>
</evidence>
<dbReference type="Proteomes" id="UP000421791">
    <property type="component" value="Unassembled WGS sequence"/>
</dbReference>
<dbReference type="Pfam" id="PF00535">
    <property type="entry name" value="Glycos_transf_2"/>
    <property type="match status" value="1"/>
</dbReference>
<evidence type="ECO:0000313" key="3">
    <source>
        <dbReference type="EMBL" id="KAA5230499.1"/>
    </source>
</evidence>
<dbReference type="EMBL" id="VWAG01000016">
    <property type="protein sequence ID" value="KAA5257285.1"/>
    <property type="molecule type" value="Genomic_DNA"/>
</dbReference>
<dbReference type="Proteomes" id="UP000095517">
    <property type="component" value="Unassembled WGS sequence"/>
</dbReference>
<dbReference type="Proteomes" id="UP000440198">
    <property type="component" value="Unassembled WGS sequence"/>
</dbReference>
<dbReference type="CDD" id="cd00761">
    <property type="entry name" value="Glyco_tranf_GTA_type"/>
    <property type="match status" value="1"/>
</dbReference>
<protein>
    <submittedName>
        <fullName evidence="2 3">Glycosyltransferase</fullName>
        <ecNumber evidence="2">2.4.1.212</ecNumber>
    </submittedName>
</protein>
<name>A0A174ACL6_9BACE</name>
<keyword evidence="7" id="KW-1185">Reference proteome</keyword>
<dbReference type="AlphaFoldDB" id="A0A174ACL6"/>
<accession>A0A174ACL6</accession>
<keyword evidence="2" id="KW-0808">Transferase</keyword>
<dbReference type="Gene3D" id="3.90.550.10">
    <property type="entry name" value="Spore Coat Polysaccharide Biosynthesis Protein SpsA, Chain A"/>
    <property type="match status" value="1"/>
</dbReference>
<dbReference type="EMBL" id="VWAK01000012">
    <property type="protein sequence ID" value="KAA5230499.1"/>
    <property type="molecule type" value="Genomic_DNA"/>
</dbReference>
<evidence type="ECO:0000313" key="4">
    <source>
        <dbReference type="EMBL" id="KAA5257285.1"/>
    </source>
</evidence>
<dbReference type="InterPro" id="IPR050834">
    <property type="entry name" value="Glycosyltransf_2"/>
</dbReference>
<dbReference type="STRING" id="338188.ERS852397_00956"/>
<sequence length="306" mass="36411">MECKRGLVSVVIPCYNQAVYLSETLDSLLKQKYNLWEGIVVDDGSPDNTKQVALEYVEKDSRFKYVYKPNGGLSSARNKGISLAVGEFILPLDADDIIQPEYLEEAVNAFQKNPDTKLVYCLGQFFGERTGLWNLSYKGYKSLLIRNSLFCSVIYRKEDALQIGGYDERMLLGYEDWEFLIRFLDESSVVHKIPQVLFYYRTKAVSMITEADKRREELEEYIYMKHHDKYFMYYGGTISGLRRLEHYDSEQECTTEDFESRLKSFREQYDLELGYYKQKINRYRNKWYRRWCRAFRDTLRKFRGRS</sequence>
<dbReference type="EMBL" id="CYZH01000004">
    <property type="protein sequence ID" value="CUN86154.1"/>
    <property type="molecule type" value="Genomic_DNA"/>
</dbReference>
<dbReference type="InterPro" id="IPR001173">
    <property type="entry name" value="Glyco_trans_2-like"/>
</dbReference>
<dbReference type="SUPFAM" id="SSF53448">
    <property type="entry name" value="Nucleotide-diphospho-sugar transferases"/>
    <property type="match status" value="1"/>
</dbReference>
<organism evidence="2 5">
    <name type="scientific">Bacteroides finegoldii</name>
    <dbReference type="NCBI Taxonomy" id="338188"/>
    <lineage>
        <taxon>Bacteria</taxon>
        <taxon>Pseudomonadati</taxon>
        <taxon>Bacteroidota</taxon>
        <taxon>Bacteroidia</taxon>
        <taxon>Bacteroidales</taxon>
        <taxon>Bacteroidaceae</taxon>
        <taxon>Bacteroides</taxon>
    </lineage>
</organism>
<evidence type="ECO:0000313" key="2">
    <source>
        <dbReference type="EMBL" id="CUN86154.1"/>
    </source>
</evidence>
<gene>
    <name evidence="2" type="primary">hyaD_1</name>
    <name evidence="2" type="ORF">ERS852397_00956</name>
    <name evidence="4" type="ORF">F2Z09_10885</name>
    <name evidence="3" type="ORF">F2Z22_09730</name>
</gene>
<dbReference type="PANTHER" id="PTHR43685:SF2">
    <property type="entry name" value="GLYCOSYLTRANSFERASE 2-LIKE DOMAIN-CONTAINING PROTEIN"/>
    <property type="match status" value="1"/>
</dbReference>
<dbReference type="PANTHER" id="PTHR43685">
    <property type="entry name" value="GLYCOSYLTRANSFERASE"/>
    <property type="match status" value="1"/>
</dbReference>
<reference evidence="2 5" key="1">
    <citation type="submission" date="2015-09" db="EMBL/GenBank/DDBJ databases">
        <authorList>
            <consortium name="Pathogen Informatics"/>
        </authorList>
    </citation>
    <scope>NUCLEOTIDE SEQUENCE [LARGE SCALE GENOMIC DNA]</scope>
    <source>
        <strain evidence="2 5">2789STDY5608840</strain>
    </source>
</reference>